<protein>
    <submittedName>
        <fullName evidence="1">Uncharacterized protein</fullName>
    </submittedName>
</protein>
<accession>A0ABC8C020</accession>
<keyword evidence="2" id="KW-1185">Reference proteome</keyword>
<proteinExistence type="predicted"/>
<evidence type="ECO:0000313" key="1">
    <source>
        <dbReference type="EMBL" id="ARF75627.1"/>
    </source>
</evidence>
<dbReference type="KEGG" id="kab:B7C62_27745"/>
<dbReference type="AlphaFoldDB" id="A0ABC8C020"/>
<organism evidence="1 2">
    <name type="scientific">Kitasatospora albolonga</name>
    <dbReference type="NCBI Taxonomy" id="68173"/>
    <lineage>
        <taxon>Bacteria</taxon>
        <taxon>Bacillati</taxon>
        <taxon>Actinomycetota</taxon>
        <taxon>Actinomycetes</taxon>
        <taxon>Kitasatosporales</taxon>
        <taxon>Streptomycetaceae</taxon>
        <taxon>Kitasatospora</taxon>
    </lineage>
</organism>
<evidence type="ECO:0000313" key="2">
    <source>
        <dbReference type="Proteomes" id="UP000192251"/>
    </source>
</evidence>
<sequence>MPAPPSPPPDHPCSVQVTAIHPIGRALGVNTGGAGGAFAVRATACDHRRPTVGPWAVGTGRRW</sequence>
<name>A0ABC8C020_9ACTN</name>
<reference evidence="1 2" key="1">
    <citation type="submission" date="2017-04" db="EMBL/GenBank/DDBJ databases">
        <title>The complete genome sequence of Streptomyces albolongus YIM 101047, the producer of novel bafilomycins and novel odoriferous sesquiterpenoids.</title>
        <authorList>
            <person name="Yin M."/>
            <person name="Jiang Y."/>
        </authorList>
    </citation>
    <scope>NUCLEOTIDE SEQUENCE [LARGE SCALE GENOMIC DNA]</scope>
    <source>
        <strain evidence="1 2">YIM 101047</strain>
    </source>
</reference>
<gene>
    <name evidence="1" type="ORF">B7C62_27745</name>
</gene>
<dbReference type="EMBL" id="CP020563">
    <property type="protein sequence ID" value="ARF75627.1"/>
    <property type="molecule type" value="Genomic_DNA"/>
</dbReference>
<dbReference type="Proteomes" id="UP000192251">
    <property type="component" value="Chromosome"/>
</dbReference>